<feature type="transmembrane region" description="Helical" evidence="1">
    <location>
        <begin position="27"/>
        <end position="44"/>
    </location>
</feature>
<comment type="caution">
    <text evidence="2">The sequence shown here is derived from an EMBL/GenBank/DDBJ whole genome shotgun (WGS) entry which is preliminary data.</text>
</comment>
<feature type="transmembrane region" description="Helical" evidence="1">
    <location>
        <begin position="139"/>
        <end position="159"/>
    </location>
</feature>
<dbReference type="EMBL" id="LNQE01001700">
    <property type="protein sequence ID" value="KUG14122.1"/>
    <property type="molecule type" value="Genomic_DNA"/>
</dbReference>
<reference evidence="2" key="1">
    <citation type="journal article" date="2015" name="Proc. Natl. Acad. Sci. U.S.A.">
        <title>Networks of energetic and metabolic interactions define dynamics in microbial communities.</title>
        <authorList>
            <person name="Embree M."/>
            <person name="Liu J.K."/>
            <person name="Al-Bassam M.M."/>
            <person name="Zengler K."/>
        </authorList>
    </citation>
    <scope>NUCLEOTIDE SEQUENCE</scope>
</reference>
<feature type="transmembrane region" description="Helical" evidence="1">
    <location>
        <begin position="50"/>
        <end position="73"/>
    </location>
</feature>
<keyword evidence="1" id="KW-1133">Transmembrane helix</keyword>
<feature type="transmembrane region" description="Helical" evidence="1">
    <location>
        <begin position="106"/>
        <end position="127"/>
    </location>
</feature>
<protein>
    <recommendedName>
        <fullName evidence="3">DUF308 domain-containing protein</fullName>
    </recommendedName>
</protein>
<keyword evidence="1" id="KW-0472">Membrane</keyword>
<dbReference type="InterPro" id="IPR005325">
    <property type="entry name" value="DUF308_memb"/>
</dbReference>
<proteinExistence type="predicted"/>
<gene>
    <name evidence="2" type="ORF">ASZ90_016253</name>
</gene>
<evidence type="ECO:0000256" key="1">
    <source>
        <dbReference type="SAM" id="Phobius"/>
    </source>
</evidence>
<sequence>MTIRGDPVPGMAACCVVWTNGSWRRHLTLGIIGMVVGTVFFLFPDLSLHLVVYLFAFIALLVAGILFAIALFISRGSGGFFLVPLSLGILALLIAVLSLLCTDCVAAFIAVLIGAACLLLGLGWVVTAGLQPGPGARRLLVTAGGIILAALGVLIMLHVQLTLPVIFQIIGAFLIAAGAVSAIGGLVLWRRERSPDPRVIDVYIEE</sequence>
<evidence type="ECO:0008006" key="3">
    <source>
        <dbReference type="Google" id="ProtNLM"/>
    </source>
</evidence>
<keyword evidence="1" id="KW-0812">Transmembrane</keyword>
<dbReference type="AlphaFoldDB" id="A0A0W8EZP4"/>
<feature type="transmembrane region" description="Helical" evidence="1">
    <location>
        <begin position="80"/>
        <end position="100"/>
    </location>
</feature>
<feature type="transmembrane region" description="Helical" evidence="1">
    <location>
        <begin position="165"/>
        <end position="189"/>
    </location>
</feature>
<evidence type="ECO:0000313" key="2">
    <source>
        <dbReference type="EMBL" id="KUG14122.1"/>
    </source>
</evidence>
<name>A0A0W8EZP4_9ZZZZ</name>
<organism evidence="2">
    <name type="scientific">hydrocarbon metagenome</name>
    <dbReference type="NCBI Taxonomy" id="938273"/>
    <lineage>
        <taxon>unclassified sequences</taxon>
        <taxon>metagenomes</taxon>
        <taxon>ecological metagenomes</taxon>
    </lineage>
</organism>
<dbReference type="Pfam" id="PF03729">
    <property type="entry name" value="DUF308"/>
    <property type="match status" value="2"/>
</dbReference>
<accession>A0A0W8EZP4</accession>